<reference evidence="12" key="1">
    <citation type="submission" date="2025-08" db="UniProtKB">
        <authorList>
            <consortium name="RefSeq"/>
        </authorList>
    </citation>
    <scope>IDENTIFICATION</scope>
</reference>
<evidence type="ECO:0000259" key="10">
    <source>
        <dbReference type="PROSITE" id="PS51828"/>
    </source>
</evidence>
<dbReference type="InterPro" id="IPR051005">
    <property type="entry name" value="Pentraxin_domain"/>
</dbReference>
<keyword evidence="6" id="KW-0106">Calcium</keyword>
<evidence type="ECO:0000256" key="7">
    <source>
        <dbReference type="ARBA" id="ARBA00023157"/>
    </source>
</evidence>
<name>A0A8M1K6I4_CLUHA</name>
<dbReference type="GO" id="GO:0005576">
    <property type="term" value="C:extracellular region"/>
    <property type="evidence" value="ECO:0007669"/>
    <property type="project" value="UniProtKB-SubCell"/>
</dbReference>
<comment type="similarity">
    <text evidence="8">Belongs to the pentraxin family.</text>
</comment>
<evidence type="ECO:0000256" key="6">
    <source>
        <dbReference type="ARBA" id="ARBA00022837"/>
    </source>
</evidence>
<evidence type="ECO:0000313" key="12">
    <source>
        <dbReference type="RefSeq" id="XP_042559347.1"/>
    </source>
</evidence>
<dbReference type="SMART" id="SM00159">
    <property type="entry name" value="PTX"/>
    <property type="match status" value="1"/>
</dbReference>
<evidence type="ECO:0000256" key="8">
    <source>
        <dbReference type="ARBA" id="ARBA00038102"/>
    </source>
</evidence>
<evidence type="ECO:0000256" key="5">
    <source>
        <dbReference type="ARBA" id="ARBA00022729"/>
    </source>
</evidence>
<organism evidence="11 12">
    <name type="scientific">Clupea harengus</name>
    <name type="common">Atlantic herring</name>
    <dbReference type="NCBI Taxonomy" id="7950"/>
    <lineage>
        <taxon>Eukaryota</taxon>
        <taxon>Metazoa</taxon>
        <taxon>Chordata</taxon>
        <taxon>Craniata</taxon>
        <taxon>Vertebrata</taxon>
        <taxon>Euteleostomi</taxon>
        <taxon>Actinopterygii</taxon>
        <taxon>Neopterygii</taxon>
        <taxon>Teleostei</taxon>
        <taxon>Clupei</taxon>
        <taxon>Clupeiformes</taxon>
        <taxon>Clupeoidei</taxon>
        <taxon>Clupeidae</taxon>
        <taxon>Clupea</taxon>
    </lineage>
</organism>
<evidence type="ECO:0000256" key="2">
    <source>
        <dbReference type="ARBA" id="ARBA00004613"/>
    </source>
</evidence>
<accession>A0A8M1K6I4</accession>
<protein>
    <submittedName>
        <fullName evidence="12">Serum amyloid P-component-like</fullName>
    </submittedName>
</protein>
<dbReference type="GeneID" id="122128727"/>
<dbReference type="FunFam" id="2.60.120.200:FF:000070">
    <property type="entry name" value="Serum amyloid P-component"/>
    <property type="match status" value="1"/>
</dbReference>
<dbReference type="RefSeq" id="XP_042559347.1">
    <property type="nucleotide sequence ID" value="XM_042703413.1"/>
</dbReference>
<feature type="disulfide bond" evidence="9">
    <location>
        <begin position="81"/>
        <end position="140"/>
    </location>
</feature>
<gene>
    <name evidence="12" type="primary">LOC122128727</name>
</gene>
<sequence length="258" mass="28620">MTPHKSRISSSVTNKNHNCSFCTELRVRDDETGNYLSNDLRLLCCSTGHVGEVIIFPVESNTAHVKVTPALNKIFFSVTVCLRFLSDYNKEQAPFSLATPSHADGFVFFRGDGRYRLYIGDKGVFFYGLPTGLNQWHSVCVTWDSGTGLAQIWVNGRPSARKALQAGASIAGTPSIMLGQDQDAYAGGFHVYDAFYGHVTDVHMWDTVLSPSEIKDYMKCVISRPGNVVDWTNMEYSKHGYVIVEPKQTLTCPDSEVA</sequence>
<keyword evidence="7 9" id="KW-1015">Disulfide bond</keyword>
<dbReference type="InterPro" id="IPR001759">
    <property type="entry name" value="PTX_dom"/>
</dbReference>
<keyword evidence="3" id="KW-0964">Secreted</keyword>
<evidence type="ECO:0000256" key="1">
    <source>
        <dbReference type="ARBA" id="ARBA00001913"/>
    </source>
</evidence>
<keyword evidence="4" id="KW-0479">Metal-binding</keyword>
<dbReference type="AlphaFoldDB" id="A0A8M1K6I4"/>
<dbReference type="KEGG" id="char:122128727"/>
<feature type="domain" description="Pentraxin (PTX)" evidence="10">
    <location>
        <begin position="50"/>
        <end position="250"/>
    </location>
</feature>
<dbReference type="OrthoDB" id="547680at2759"/>
<keyword evidence="5" id="KW-0732">Signal</keyword>
<comment type="subcellular location">
    <subcellularLocation>
        <location evidence="2">Secreted</location>
    </subcellularLocation>
</comment>
<dbReference type="Pfam" id="PF00354">
    <property type="entry name" value="Pentaxin"/>
    <property type="match status" value="1"/>
</dbReference>
<evidence type="ECO:0000313" key="11">
    <source>
        <dbReference type="Proteomes" id="UP000515152"/>
    </source>
</evidence>
<dbReference type="PANTHER" id="PTHR45869">
    <property type="entry name" value="C-REACTIVE PROTEIN-RELATED"/>
    <property type="match status" value="1"/>
</dbReference>
<dbReference type="PANTHER" id="PTHR45869:SF7">
    <property type="entry name" value="C-REACTIVE PROTEIN"/>
    <property type="match status" value="1"/>
</dbReference>
<evidence type="ECO:0000256" key="3">
    <source>
        <dbReference type="ARBA" id="ARBA00022525"/>
    </source>
</evidence>
<comment type="cofactor">
    <cofactor evidence="1">
        <name>Ca(2+)</name>
        <dbReference type="ChEBI" id="CHEBI:29108"/>
    </cofactor>
</comment>
<proteinExistence type="inferred from homology"/>
<evidence type="ECO:0000256" key="9">
    <source>
        <dbReference type="PROSITE-ProRule" id="PRU01172"/>
    </source>
</evidence>
<keyword evidence="11" id="KW-1185">Reference proteome</keyword>
<dbReference type="GO" id="GO:0046872">
    <property type="term" value="F:metal ion binding"/>
    <property type="evidence" value="ECO:0007669"/>
    <property type="project" value="UniProtKB-KW"/>
</dbReference>
<dbReference type="PROSITE" id="PS51828">
    <property type="entry name" value="PTX_2"/>
    <property type="match status" value="1"/>
</dbReference>
<evidence type="ECO:0000256" key="4">
    <source>
        <dbReference type="ARBA" id="ARBA00022723"/>
    </source>
</evidence>
<dbReference type="Proteomes" id="UP000515152">
    <property type="component" value="Chromosome 24"/>
</dbReference>